<feature type="compositionally biased region" description="Pro residues" evidence="1">
    <location>
        <begin position="310"/>
        <end position="319"/>
    </location>
</feature>
<proteinExistence type="predicted"/>
<name>A0A8H4ZYX1_9HYPO</name>
<evidence type="ECO:0000256" key="2">
    <source>
        <dbReference type="SAM" id="Phobius"/>
    </source>
</evidence>
<gene>
    <name evidence="3" type="ORF">FANTH_516</name>
</gene>
<keyword evidence="4" id="KW-1185">Reference proteome</keyword>
<keyword evidence="2" id="KW-0472">Membrane</keyword>
<organism evidence="3 4">
    <name type="scientific">Fusarium anthophilum</name>
    <dbReference type="NCBI Taxonomy" id="48485"/>
    <lineage>
        <taxon>Eukaryota</taxon>
        <taxon>Fungi</taxon>
        <taxon>Dikarya</taxon>
        <taxon>Ascomycota</taxon>
        <taxon>Pezizomycotina</taxon>
        <taxon>Sordariomycetes</taxon>
        <taxon>Hypocreomycetidae</taxon>
        <taxon>Hypocreales</taxon>
        <taxon>Nectriaceae</taxon>
        <taxon>Fusarium</taxon>
        <taxon>Fusarium fujikuroi species complex</taxon>
    </lineage>
</organism>
<feature type="region of interest" description="Disordered" evidence="1">
    <location>
        <begin position="307"/>
        <end position="326"/>
    </location>
</feature>
<feature type="transmembrane region" description="Helical" evidence="2">
    <location>
        <begin position="597"/>
        <end position="619"/>
    </location>
</feature>
<dbReference type="AlphaFoldDB" id="A0A8H4ZYX1"/>
<protein>
    <submittedName>
        <fullName evidence="3">Uncharacterized protein</fullName>
    </submittedName>
</protein>
<evidence type="ECO:0000313" key="3">
    <source>
        <dbReference type="EMBL" id="KAF5254777.1"/>
    </source>
</evidence>
<keyword evidence="2" id="KW-1133">Transmembrane helix</keyword>
<comment type="caution">
    <text evidence="3">The sequence shown here is derived from an EMBL/GenBank/DDBJ whole genome shotgun (WGS) entry which is preliminary data.</text>
</comment>
<dbReference type="Proteomes" id="UP000573603">
    <property type="component" value="Unassembled WGS sequence"/>
</dbReference>
<reference evidence="3 4" key="1">
    <citation type="journal article" date="2020" name="BMC Genomics">
        <title>Correction to: Identification and distribution of gene clusters required for synthesis of sphingolipid metabolism inhibitors in diverse species of the filamentous fungus Fusarium.</title>
        <authorList>
            <person name="Kim H.S."/>
            <person name="Lohmar J.M."/>
            <person name="Busman M."/>
            <person name="Brown D.W."/>
            <person name="Naumann T.A."/>
            <person name="Divon H.H."/>
            <person name="Lysoe E."/>
            <person name="Uhlig S."/>
            <person name="Proctor R.H."/>
        </authorList>
    </citation>
    <scope>NUCLEOTIDE SEQUENCE [LARGE SCALE GENOMIC DNA]</scope>
    <source>
        <strain evidence="3 4">NRRL 25214</strain>
    </source>
</reference>
<dbReference type="PANTHER" id="PTHR35043">
    <property type="entry name" value="TRANSCRIPTION FACTOR DOMAIN-CONTAINING PROTEIN"/>
    <property type="match status" value="1"/>
</dbReference>
<dbReference type="EMBL" id="JABEVY010000017">
    <property type="protein sequence ID" value="KAF5254777.1"/>
    <property type="molecule type" value="Genomic_DNA"/>
</dbReference>
<evidence type="ECO:0000256" key="1">
    <source>
        <dbReference type="SAM" id="MobiDB-lite"/>
    </source>
</evidence>
<feature type="transmembrane region" description="Helical" evidence="2">
    <location>
        <begin position="565"/>
        <end position="591"/>
    </location>
</feature>
<evidence type="ECO:0000313" key="4">
    <source>
        <dbReference type="Proteomes" id="UP000573603"/>
    </source>
</evidence>
<keyword evidence="2" id="KW-0812">Transmembrane</keyword>
<accession>A0A8H4ZYX1</accession>
<feature type="transmembrane region" description="Helical" evidence="2">
    <location>
        <begin position="532"/>
        <end position="553"/>
    </location>
</feature>
<dbReference type="PANTHER" id="PTHR35043:SF7">
    <property type="entry name" value="TRANSCRIPTION FACTOR DOMAIN-CONTAINING PROTEIN"/>
    <property type="match status" value="1"/>
</dbReference>
<sequence>MATSDAPWTITHSSTDAIAPAWIDSPNIRGTLDILQSCILTLIACIYTALHLDVPVKTAWHYIFLYKLKWVAITLFAPEIALYMAADQLQQAWNLRSKLRSLQKTTPSDPDHVCLDPYHKSPACPICFFARSTNETTVYQIDIDMAYTFFIIMGGVRVNVDDVLSFPDLHNKAFRLFESMERPYSVRLSPRTVTWLAERGHWIPISKKKIDDKSKADYFQKILVVMQVIWMVMQCIARKIKNLPLSLLEVHTMVHVVCAIFLYLCWFRKPLNVLDPEIIDPGAFKGEIALLVQRQFYPNMSTRIALFPPQQHPDQPPPSRRGSLMQPDWVTPKPFRTNFDDVSRVEETQLLQETPESSSRNWIGWSWMRRLARPPAYERLPPDTWANPRSGPWVKPEPGLEMWPGDTLPSGLLYHSEFAHIPLVLSEQFLRRWDAILSTFPFHNRESLVETASFVKVNRIAWDFEMISPADDIGPQAGQDLFLARLPEFKPVLDPAYRTMPFSEGKRNLDINFSVFTESEGVFGLLGFFQQFPWLAGLALLLSGIYGGVHLSAWNWTFPNSIEHLMWKISCIYIAGALALYFVMAVVATAVRTDGTTWLVTYIAFWLALFVYMAARLYVVFESFFSLRQSPAGVYISPAWVEMFPHF</sequence>